<feature type="transmembrane region" description="Helical" evidence="7">
    <location>
        <begin position="227"/>
        <end position="251"/>
    </location>
</feature>
<evidence type="ECO:0000313" key="8">
    <source>
        <dbReference type="EMBL" id="PPA69096.1"/>
    </source>
</evidence>
<dbReference type="RefSeq" id="WP_104059315.1">
    <property type="nucleotide sequence ID" value="NZ_PREZ01000007.1"/>
</dbReference>
<dbReference type="CDD" id="cd06173">
    <property type="entry name" value="MFS_MefA_like"/>
    <property type="match status" value="1"/>
</dbReference>
<feature type="transmembrane region" description="Helical" evidence="7">
    <location>
        <begin position="355"/>
        <end position="378"/>
    </location>
</feature>
<evidence type="ECO:0000313" key="9">
    <source>
        <dbReference type="Proteomes" id="UP000239047"/>
    </source>
</evidence>
<feature type="transmembrane region" description="Helical" evidence="7">
    <location>
        <begin position="318"/>
        <end position="343"/>
    </location>
</feature>
<dbReference type="EMBL" id="PREZ01000007">
    <property type="protein sequence ID" value="PPA69096.1"/>
    <property type="molecule type" value="Genomic_DNA"/>
</dbReference>
<dbReference type="SUPFAM" id="SSF103473">
    <property type="entry name" value="MFS general substrate transporter"/>
    <property type="match status" value="1"/>
</dbReference>
<feature type="transmembrane region" description="Helical" evidence="7">
    <location>
        <begin position="80"/>
        <end position="98"/>
    </location>
</feature>
<feature type="transmembrane region" description="Helical" evidence="7">
    <location>
        <begin position="20"/>
        <end position="44"/>
    </location>
</feature>
<dbReference type="GO" id="GO:0005886">
    <property type="term" value="C:plasma membrane"/>
    <property type="evidence" value="ECO:0007669"/>
    <property type="project" value="UniProtKB-SubCell"/>
</dbReference>
<dbReference type="Pfam" id="PF07690">
    <property type="entry name" value="MFS_1"/>
    <property type="match status" value="2"/>
</dbReference>
<evidence type="ECO:0000256" key="6">
    <source>
        <dbReference type="ARBA" id="ARBA00023136"/>
    </source>
</evidence>
<feature type="transmembrane region" description="Helical" evidence="7">
    <location>
        <begin position="50"/>
        <end position="73"/>
    </location>
</feature>
<comment type="subcellular location">
    <subcellularLocation>
        <location evidence="1">Cell membrane</location>
        <topology evidence="1">Multi-pass membrane protein</topology>
    </subcellularLocation>
</comment>
<keyword evidence="6 7" id="KW-0472">Membrane</keyword>
<dbReference type="AlphaFoldDB" id="A0A2S5G7Y0"/>
<keyword evidence="5 7" id="KW-1133">Transmembrane helix</keyword>
<evidence type="ECO:0000256" key="2">
    <source>
        <dbReference type="ARBA" id="ARBA00022448"/>
    </source>
</evidence>
<dbReference type="Gene3D" id="1.20.1250.20">
    <property type="entry name" value="MFS general substrate transporter like domains"/>
    <property type="match status" value="1"/>
</dbReference>
<keyword evidence="3" id="KW-1003">Cell membrane</keyword>
<comment type="caution">
    <text evidence="8">The sequence shown here is derived from an EMBL/GenBank/DDBJ whole genome shotgun (WGS) entry which is preliminary data.</text>
</comment>
<gene>
    <name evidence="8" type="ORF">C4B60_17435</name>
</gene>
<evidence type="ECO:0000256" key="5">
    <source>
        <dbReference type="ARBA" id="ARBA00022989"/>
    </source>
</evidence>
<feature type="transmembrane region" description="Helical" evidence="7">
    <location>
        <begin position="263"/>
        <end position="282"/>
    </location>
</feature>
<feature type="transmembrane region" description="Helical" evidence="7">
    <location>
        <begin position="172"/>
        <end position="190"/>
    </location>
</feature>
<keyword evidence="2" id="KW-0813">Transport</keyword>
<dbReference type="GO" id="GO:0022857">
    <property type="term" value="F:transmembrane transporter activity"/>
    <property type="evidence" value="ECO:0007669"/>
    <property type="project" value="InterPro"/>
</dbReference>
<keyword evidence="9" id="KW-1185">Reference proteome</keyword>
<dbReference type="InterPro" id="IPR036259">
    <property type="entry name" value="MFS_trans_sf"/>
</dbReference>
<dbReference type="PANTHER" id="PTHR43266">
    <property type="entry name" value="MACROLIDE-EFFLUX PROTEIN"/>
    <property type="match status" value="1"/>
</dbReference>
<protein>
    <recommendedName>
        <fullName evidence="10">MFS transporter</fullName>
    </recommendedName>
</protein>
<evidence type="ECO:0000256" key="4">
    <source>
        <dbReference type="ARBA" id="ARBA00022692"/>
    </source>
</evidence>
<evidence type="ECO:0008006" key="10">
    <source>
        <dbReference type="Google" id="ProtNLM"/>
    </source>
</evidence>
<reference evidence="8 9" key="1">
    <citation type="submission" date="2018-02" db="EMBL/GenBank/DDBJ databases">
        <title>Jeotgalibacillus proteolyticum sp. nov. a protease producing bacterium isolated from ocean sediments of Laizhou Bay.</title>
        <authorList>
            <person name="Li Y."/>
        </authorList>
    </citation>
    <scope>NUCLEOTIDE SEQUENCE [LARGE SCALE GENOMIC DNA]</scope>
    <source>
        <strain evidence="8 9">22-7</strain>
    </source>
</reference>
<name>A0A2S5G7Y0_9BACL</name>
<evidence type="ECO:0000256" key="1">
    <source>
        <dbReference type="ARBA" id="ARBA00004651"/>
    </source>
</evidence>
<dbReference type="OrthoDB" id="9775268at2"/>
<accession>A0A2S5G7Y0</accession>
<feature type="transmembrane region" description="Helical" evidence="7">
    <location>
        <begin position="384"/>
        <end position="404"/>
    </location>
</feature>
<keyword evidence="4 7" id="KW-0812">Transmembrane</keyword>
<dbReference type="Proteomes" id="UP000239047">
    <property type="component" value="Unassembled WGS sequence"/>
</dbReference>
<sequence length="420" mass="46213">MKEKSYHPSIWRNTVFMKLFASYSVSMMGNYFDAIAIMIIFGYVWQAEPIMIAFIPVAIALPQALLGQFAGVLTDRMNKVKLMMIADILTALLTLLLMVTPNPWLALIVISMRSVVNVIHFPAQQGLIKQVVGEEHLVKAFSLNGMMMQLSKIIAPLLGGMVAGAASPQLCLLINAIAFSLSSLILFSIYRKQEKPDFFLSKTENNDQMSFWQSWREGWGLVLQSRILFVSFCFSFTGLLFIQMIDVQFITWFRDLAPTRPEMIGWLFASSGFGAVVMIMGLNRFKAFRSYGWLLGGSMLCIGIGFAGVGLLKPGFDLWLPVLYGIVVGLGVGLYTIGFQYIIHKNTTEDSIGRVSGISNSIASLCVVLAPLIGGALVQAFEAGAVFTGVGAICLVLGIIGILFQKFLWAETVFLKVSSN</sequence>
<dbReference type="InterPro" id="IPR011701">
    <property type="entry name" value="MFS"/>
</dbReference>
<organism evidence="8 9">
    <name type="scientific">Jeotgalibacillus proteolyticus</name>
    <dbReference type="NCBI Taxonomy" id="2082395"/>
    <lineage>
        <taxon>Bacteria</taxon>
        <taxon>Bacillati</taxon>
        <taxon>Bacillota</taxon>
        <taxon>Bacilli</taxon>
        <taxon>Bacillales</taxon>
        <taxon>Caryophanaceae</taxon>
        <taxon>Jeotgalibacillus</taxon>
    </lineage>
</organism>
<evidence type="ECO:0000256" key="3">
    <source>
        <dbReference type="ARBA" id="ARBA00022475"/>
    </source>
</evidence>
<proteinExistence type="predicted"/>
<feature type="transmembrane region" description="Helical" evidence="7">
    <location>
        <begin position="291"/>
        <end position="312"/>
    </location>
</feature>
<dbReference type="PANTHER" id="PTHR43266:SF2">
    <property type="entry name" value="MAJOR FACILITATOR SUPERFAMILY (MFS) PROFILE DOMAIN-CONTAINING PROTEIN"/>
    <property type="match status" value="1"/>
</dbReference>
<evidence type="ECO:0000256" key="7">
    <source>
        <dbReference type="SAM" id="Phobius"/>
    </source>
</evidence>